<name>A0A177M6K3_METMH</name>
<evidence type="ECO:0000256" key="2">
    <source>
        <dbReference type="ARBA" id="ARBA00022525"/>
    </source>
</evidence>
<proteinExistence type="predicted"/>
<dbReference type="NCBIfam" id="TIGR01901">
    <property type="entry name" value="adhes_NPXG"/>
    <property type="match status" value="1"/>
</dbReference>
<feature type="domain" description="Filamentous haemagglutinin FhaB/tRNA nuclease CdiA-like TPS" evidence="4">
    <location>
        <begin position="49"/>
        <end position="157"/>
    </location>
</feature>
<keyword evidence="2" id="KW-0964">Secreted</keyword>
<accession>A0A177M6K3</accession>
<dbReference type="PANTHER" id="PTHR12338:SF8">
    <property type="entry name" value="HEME_HEMOPEXIN-BINDING PROTEIN"/>
    <property type="match status" value="1"/>
</dbReference>
<dbReference type="InterPro" id="IPR050909">
    <property type="entry name" value="Bact_Autotransporter_VF"/>
</dbReference>
<dbReference type="PANTHER" id="PTHR12338">
    <property type="entry name" value="AUTOTRANSPORTER"/>
    <property type="match status" value="1"/>
</dbReference>
<dbReference type="Pfam" id="PF12545">
    <property type="entry name" value="DUF3739"/>
    <property type="match status" value="1"/>
</dbReference>
<organism evidence="5 6">
    <name type="scientific">Methylomonas methanica</name>
    <dbReference type="NCBI Taxonomy" id="421"/>
    <lineage>
        <taxon>Bacteria</taxon>
        <taxon>Pseudomonadati</taxon>
        <taxon>Pseudomonadota</taxon>
        <taxon>Gammaproteobacteria</taxon>
        <taxon>Methylococcales</taxon>
        <taxon>Methylococcaceae</taxon>
        <taxon>Methylomonas</taxon>
    </lineage>
</organism>
<evidence type="ECO:0000256" key="1">
    <source>
        <dbReference type="ARBA" id="ARBA00004613"/>
    </source>
</evidence>
<dbReference type="SMART" id="SM00912">
    <property type="entry name" value="Haemagg_act"/>
    <property type="match status" value="1"/>
</dbReference>
<dbReference type="SUPFAM" id="SSF51126">
    <property type="entry name" value="Pectin lyase-like"/>
    <property type="match status" value="1"/>
</dbReference>
<sequence>MTNRQKHQHDDAVFFRLNPIAACVKSAVAGSMLIAFVSPVCAELPVPSAVWASMGGANRSVVGNNMTINQETDRVILNWDKFNVSADSSVEFKQPSASAIALNKIVDPSKNPSQILGSVTANGQIYLVNKNGFVFGRDSVVNARGLVASTMDVSFEKTFDKETIGTVSKDGRAAFQGSGDFYQKNGDGSFKLDADGQKVPIEIKVESGARIKSSEGGRILVIAPSIMNKGDVESPGGQVIMAAATDKVYLQEAPTADDRTNNDVRGLLVEVETGGKVENLGNIAANRGNVTLMGFAVKQSGKVSATTSTNVNGTIRLLAREGFTTKTEGGETVIAAKATTRTVDKGDGLGRSAQVTLGEGSTTEILPEVEYIEETQTLESGETVKVLVEKTAVKDQDQPPSRVEIMADKVHLQSGAEINAPFGKVSITATKSPLNPVADNSIKNDSRILIDAGAKIDVSGTDKVVRTMESNVLEVELRNFELKDAPLQKTGILKGKTVLVDIREGTPLTDIAPTVAGIGRTVAERMVKGGEITLNSEGDVILEKGAVLDFSGGEITYLDGFITTSKLLANGRLVDISEADPLVPYEAIYGEVVKKYQKWGITKVWKIDGPFTLARFEPGYVEGQDAGSLMVRANSAILDGELLGKTTNGRRQRTLAEQAKGSRLTVDTAFTLNNAQALIFSAGVQNSIDVDIDEVLPVGNDGLAMALALDANKLIDGGVRNAVFKTNGKISVADNATLRLAAGGNLTLQGGAVDVRGNIVGAGATVKLETAETNAPGLQGEINLASGATIDLRGEWINDFAQPENLDGKTVAIDGGTFIAKAKGNGGGVNLRAGSLIDISAGAWLHEDRRLEAGKAQRTTGKGDTLQEGGIVLVAEPAIDNAGANVLMEGVMHAYAMQQGGGFTVKANAVAIRREETPSRNDGSVQPLQIATTFFGEGGFAEFDIGANLNGLTVEDGANIELRQQNRVLNNTYLEQANADGIEAFSDLTTLLPELRAPSKLTLRADHAAGINANSNLLVAATATINADDLSSVTLESDSSLVLDGRIVAPGGTVALNIIPDQSDVDPQYRQDQGIWLGSTAGIDVSGGSQITVDGLGRRIGKVFDGGKVIVNAQRGFFASQAGSLIDVSGSQATLDLPVNNPAAIGAAYAATLVGSHAGSINVSAAEGAFLDGDMQARGGAAPGTSGGKLSVFLNVDNRRDSDIENSIFPRAPRILKISQERNVAFSAAFSKPGDSLPAKDAPGDQLTGIGYLAAEQISEAGFSSLDLAVSGEKGEIRFTGDVDLQLNNAIALDAVNFGWERKTAADTGNVQITATTATLGSDTYRAPILKASNGDGRLAVNADLIDLVGGSVTTGFNTVDLAADGDIRLKGIRIDSRELDFVGEFKTFSKLNLTAAQVYPTSLTEFTLAVAGDPDGTVTFNKSANAAAPVLSALGSLTVQGPNIVQNGVLTAPLGEIVLEATKTVTFGADSITSVSAKGQIIPLGVTQGGLEWLLPLAGTGNNLNVVNPDLKPADTDKKRVFESPEKKITVKAAQIRREDGALVDLSGGGDLLGFEFIPGDGGSLDVLDSDQRFAVVPGVSDYSPFDPKSFPESGLKTGDSIYIGAGSGLAAGYYALLPARYALLPNAFLVSPVAGSANAIPGTSRTRVDGASVVSGYRTIAGTDIRDQYWSEYVVEAGSIAKTRSEYNISSANQFFADRAVNKELAIPRLPQDAGQLVLNAKTRLELPTVVADVVEGGRGGLVDIVADKLALGATAATDDVELSVSDLDKFRVDSLLLGAVRSFDAATGHTKLDVIAKSVTVAENTTLKAPEALLAASENVTIEQGAKIEASGAVADTDSDTVLELNGDGALLRASAGKQATINRTGAKGLKGDLNISAGAVISAGAGSVALDSTRQTKMAGELNLAGGSLYLGAETINLGETAGVTNGLSLDNNQLSHLAVDELVLSSRGMVNLFGELLQTDALGQPFQFGDLRIDALGLAGKANAGKTLSLNAKTLSIANSKSTGSALAGDGSGVLNINVQQLLLDQGKFQLSGFAAVNVNASERMLGKGDSTLNSLADLSVNTPFVSAENGAKTIINASGHGLSLTGGSQTLTAGTQGIAAQLVLEADSIGLNTALLYQTGNVSLNALQGNVTLGGNALIDVSGAVAYAGLSKPVNLSGGKISLSSQLGNVSTEAGSKLLLNAANAEMLAGLLSAQAGAGQVQFNGFIDAHGVGKANGGRVAIDTGSLSAGGFSALNAVFTASGFSGAVELRTRSGDIVVDAAQTVNANAINLSADTGNIRIAGTLDASGANGGSVTLAAEDLLTLNSSALILANAQAANGNGGKVSLSSIDGVTADGAGIEIQPGARINVAAAGAGAAGEVYLRADREDTDGDGLADINVKAIAAGTIVGDTDVTVEGARIYNHNRIAAAEQQAMHNDNLAYMADLAAANVANSRFGAGFTIIPGVEVRSSGNLTVAETWDLGKLDSGEAWRYGANSDLVGVLTLRAKGNLLINGNLSDGFSTGVLNSASFGPINVSDYLQTGASWSYQLIGGADLNSANAMAVLASASLLTSAGSGDVSLANDVSVRTGTGDIEIRAARDLVYGNQNSAIYTAGRADADDAKRWGSGGPDLAALFYAEYPLDGGDISIQVGRDIDAKPSSQLLSDALVRTGDWSNSNQHSTEFNSERPTAWGVALGISDSSGFSRQHQQSVTAFGGGNVSISAGGNVEDLSVMIPTTGKQVGERDTPVADATVITFKTNVVELNGGGNLQLQAGGDIAGGVFYVDGGAADIYAHGSLKAGTNKGLNPILALGDAQFNVVAGKSMALEAIVDPMFVTLPDSVDLINASSNRFFRYSTDSNVTLTTLSGDLTLENDIASLKKATNTNISEGFLVYPAGLQAYALNGNIAVDKSFTLYPSAQGGLELFAAKNLTGKGNPRIILSDAEPTALPSAALPFVGTSLTDLDNVLKVLDIQQPQSPTAIHASTPLHANDPNPVLISTGTGNIGRIDDDMVFVLAKPAEVSAGKDIVRATFNIQHNNADAVSIFNAGRDIRYTINIHPDTGNIIEADQGIDVAGPGQLTALAGRDVNLGSSIGITSSGDQSNAALADDGANITVIAGLAGGALNSNGFAEGFMTNSGKYALENQRYLNLFVQEMRGITGDSSLNVDSAKLAFSGLSTVDKARLDRKLLSTVQGVFLQEVKANATTLAKATTKQAQDLAELKLLVTIESLFPGTTLLAGNSDYSVDAANGIVVNADTSASDILNSLNAALQQKIDAELARQGKTFASASDREKDDARELVRPKLGNISLFLSSIQTKDGGDANLFAPNGGITVGLATADIGLAKGDDELGVIVKKQGDANLLARNDIDVNIQRVVTLGNDDIMGGSFEGDVDAGRSAQTALAAPPLKVSYDAAGMPVLEVSPVLQGGGIRTVGAGDVLLFAPRGIIDAGEAGIKGNNITLAATAIVGADNIDIGGSAVGVPVAATGSVAAGLTGVSNVAAAVGKSLDSTGSVGKEAAEKMAKAATNTLGILSVDILGFGE</sequence>
<dbReference type="EMBL" id="LUUG01000093">
    <property type="protein sequence ID" value="OAI01174.1"/>
    <property type="molecule type" value="Genomic_DNA"/>
</dbReference>
<dbReference type="InterPro" id="IPR012334">
    <property type="entry name" value="Pectin_lyas_fold"/>
</dbReference>
<keyword evidence="3" id="KW-0732">Signal</keyword>
<evidence type="ECO:0000259" key="4">
    <source>
        <dbReference type="SMART" id="SM00912"/>
    </source>
</evidence>
<comment type="caution">
    <text evidence="5">The sequence shown here is derived from an EMBL/GenBank/DDBJ whole genome shotgun (WGS) entry which is preliminary data.</text>
</comment>
<dbReference type="RefSeq" id="WP_064009714.1">
    <property type="nucleotide sequence ID" value="NZ_LUUG01000093.1"/>
</dbReference>
<dbReference type="Proteomes" id="UP000078090">
    <property type="component" value="Unassembled WGS sequence"/>
</dbReference>
<dbReference type="GO" id="GO:0005576">
    <property type="term" value="C:extracellular region"/>
    <property type="evidence" value="ECO:0007669"/>
    <property type="project" value="UniProtKB-SubCell"/>
</dbReference>
<dbReference type="InterPro" id="IPR008638">
    <property type="entry name" value="FhaB/CdiA-like_TPS"/>
</dbReference>
<gene>
    <name evidence="5" type="ORF">A1332_03545</name>
</gene>
<evidence type="ECO:0000256" key="3">
    <source>
        <dbReference type="ARBA" id="ARBA00022729"/>
    </source>
</evidence>
<evidence type="ECO:0000313" key="5">
    <source>
        <dbReference type="EMBL" id="OAI01174.1"/>
    </source>
</evidence>
<evidence type="ECO:0000313" key="6">
    <source>
        <dbReference type="Proteomes" id="UP000078090"/>
    </source>
</evidence>
<dbReference type="Pfam" id="PF05860">
    <property type="entry name" value="TPS"/>
    <property type="match status" value="1"/>
</dbReference>
<dbReference type="InterPro" id="IPR021026">
    <property type="entry name" value="Filamn_hemagglutn_DUF3739"/>
</dbReference>
<dbReference type="InterPro" id="IPR011050">
    <property type="entry name" value="Pectin_lyase_fold/virulence"/>
</dbReference>
<dbReference type="OrthoDB" id="218680at2"/>
<dbReference type="Gene3D" id="2.160.20.10">
    <property type="entry name" value="Single-stranded right-handed beta-helix, Pectin lyase-like"/>
    <property type="match status" value="1"/>
</dbReference>
<reference evidence="6" key="1">
    <citation type="submission" date="2016-03" db="EMBL/GenBank/DDBJ databases">
        <authorList>
            <person name="Heylen K."/>
            <person name="De Vos P."/>
            <person name="Vekeman B."/>
        </authorList>
    </citation>
    <scope>NUCLEOTIDE SEQUENCE [LARGE SCALE GENOMIC DNA]</scope>
    <source>
        <strain evidence="6">R-45363</strain>
    </source>
</reference>
<protein>
    <submittedName>
        <fullName evidence="5">Filamentous hemagglutinin</fullName>
    </submittedName>
</protein>
<comment type="subcellular location">
    <subcellularLocation>
        <location evidence="1">Secreted</location>
    </subcellularLocation>
</comment>